<dbReference type="InterPro" id="IPR032828">
    <property type="entry name" value="PolyA_RNA-bd"/>
</dbReference>
<evidence type="ECO:0000259" key="10">
    <source>
        <dbReference type="Pfam" id="PF12627"/>
    </source>
</evidence>
<evidence type="ECO:0000256" key="5">
    <source>
        <dbReference type="ARBA" id="ARBA00022723"/>
    </source>
</evidence>
<dbReference type="InterPro" id="IPR002646">
    <property type="entry name" value="PolA_pol_head_dom"/>
</dbReference>
<evidence type="ECO:0000256" key="1">
    <source>
        <dbReference type="ARBA" id="ARBA00001946"/>
    </source>
</evidence>
<keyword evidence="8" id="KW-0694">RNA-binding</keyword>
<dbReference type="GO" id="GO:0046872">
    <property type="term" value="F:metal ion binding"/>
    <property type="evidence" value="ECO:0007669"/>
    <property type="project" value="UniProtKB-KW"/>
</dbReference>
<dbReference type="SUPFAM" id="SSF81891">
    <property type="entry name" value="Poly A polymerase C-terminal region-like"/>
    <property type="match status" value="1"/>
</dbReference>
<dbReference type="GO" id="GO:0000166">
    <property type="term" value="F:nucleotide binding"/>
    <property type="evidence" value="ECO:0007669"/>
    <property type="project" value="UniProtKB-KW"/>
</dbReference>
<evidence type="ECO:0000259" key="9">
    <source>
        <dbReference type="Pfam" id="PF01743"/>
    </source>
</evidence>
<dbReference type="EMBL" id="PVTT01000002">
    <property type="protein sequence ID" value="PRY93047.1"/>
    <property type="molecule type" value="Genomic_DNA"/>
</dbReference>
<name>A0A2T0X2B5_9RHOB</name>
<dbReference type="Gene3D" id="1.10.3090.10">
    <property type="entry name" value="cca-adding enzyme, domain 2"/>
    <property type="match status" value="1"/>
</dbReference>
<evidence type="ECO:0000256" key="3">
    <source>
        <dbReference type="ARBA" id="ARBA00022694"/>
    </source>
</evidence>
<dbReference type="Gene3D" id="3.30.460.10">
    <property type="entry name" value="Beta Polymerase, domain 2"/>
    <property type="match status" value="1"/>
</dbReference>
<evidence type="ECO:0000256" key="2">
    <source>
        <dbReference type="ARBA" id="ARBA00022679"/>
    </source>
</evidence>
<evidence type="ECO:0000313" key="11">
    <source>
        <dbReference type="EMBL" id="PRY93047.1"/>
    </source>
</evidence>
<dbReference type="GO" id="GO:0008033">
    <property type="term" value="P:tRNA processing"/>
    <property type="evidence" value="ECO:0007669"/>
    <property type="project" value="UniProtKB-KW"/>
</dbReference>
<dbReference type="AlphaFoldDB" id="A0A2T0X2B5"/>
<keyword evidence="5" id="KW-0479">Metal-binding</keyword>
<comment type="cofactor">
    <cofactor evidence="1">
        <name>Mg(2+)</name>
        <dbReference type="ChEBI" id="CHEBI:18420"/>
    </cofactor>
</comment>
<dbReference type="InterPro" id="IPR043519">
    <property type="entry name" value="NT_sf"/>
</dbReference>
<sequence>MRLRAEWLDDPASRAVTDALEGAGHRALYVGGCVRNALLGAPVSDLDIATDAAPEAVVAAAAGAGLRAVPTGIAHGTVTVVSDGRPYEVTTFRRDEETDGRHARVAFTAEVAEDAARRDFTMNALYAAPDGAVVDPLEGLPDLLARRVRFVGAPDARIREDYLRILRFFRFHAWYGDPSGGIDPDALDACARHAGGLGRLSAERIGAEMKKLLAAPDPAPALAAMAASGVLARVMPGASASNVASLVHAEGDLPPRWERRALALGGAVDGWRLSNAEARGMERRAGAAASTLPPAALGRAFGREAAEDAALLAAAAAEGGVPAETFERIAAGAEASFPLAARHLMPALEGPALGEGLKRAERAWLASDLTLDREALRRIALGERA</sequence>
<evidence type="ECO:0000313" key="12">
    <source>
        <dbReference type="Proteomes" id="UP000238801"/>
    </source>
</evidence>
<dbReference type="Pfam" id="PF01743">
    <property type="entry name" value="PolyA_pol"/>
    <property type="match status" value="1"/>
</dbReference>
<dbReference type="PANTHER" id="PTHR46173">
    <property type="entry name" value="CCA TRNA NUCLEOTIDYLTRANSFERASE 1, MITOCHONDRIAL"/>
    <property type="match status" value="1"/>
</dbReference>
<evidence type="ECO:0000256" key="7">
    <source>
        <dbReference type="ARBA" id="ARBA00022842"/>
    </source>
</evidence>
<comment type="caution">
    <text evidence="11">The sequence shown here is derived from an EMBL/GenBank/DDBJ whole genome shotgun (WGS) entry which is preliminary data.</text>
</comment>
<organism evidence="11 12">
    <name type="scientific">Hasllibacter halocynthiae</name>
    <dbReference type="NCBI Taxonomy" id="595589"/>
    <lineage>
        <taxon>Bacteria</taxon>
        <taxon>Pseudomonadati</taxon>
        <taxon>Pseudomonadota</taxon>
        <taxon>Alphaproteobacteria</taxon>
        <taxon>Rhodobacterales</taxon>
        <taxon>Roseobacteraceae</taxon>
        <taxon>Hasllibacter</taxon>
    </lineage>
</organism>
<dbReference type="InterPro" id="IPR050264">
    <property type="entry name" value="Bact_CCA-adding_enz_type3_sf"/>
</dbReference>
<keyword evidence="2 8" id="KW-0808">Transferase</keyword>
<dbReference type="GO" id="GO:0016779">
    <property type="term" value="F:nucleotidyltransferase activity"/>
    <property type="evidence" value="ECO:0007669"/>
    <property type="project" value="UniProtKB-KW"/>
</dbReference>
<gene>
    <name evidence="11" type="ORF">BCF33_1912</name>
</gene>
<keyword evidence="12" id="KW-1185">Reference proteome</keyword>
<dbReference type="Pfam" id="PF12627">
    <property type="entry name" value="PolyA_pol_RNAbd"/>
    <property type="match status" value="1"/>
</dbReference>
<protein>
    <submittedName>
        <fullName evidence="11">Poly(A) polymerase</fullName>
    </submittedName>
</protein>
<evidence type="ECO:0000256" key="8">
    <source>
        <dbReference type="RuleBase" id="RU003953"/>
    </source>
</evidence>
<keyword evidence="3" id="KW-0819">tRNA processing</keyword>
<evidence type="ECO:0000256" key="4">
    <source>
        <dbReference type="ARBA" id="ARBA00022695"/>
    </source>
</evidence>
<reference evidence="11 12" key="1">
    <citation type="submission" date="2018-03" db="EMBL/GenBank/DDBJ databases">
        <title>Genomic Encyclopedia of Archaeal and Bacterial Type Strains, Phase II (KMG-II): from individual species to whole genera.</title>
        <authorList>
            <person name="Goeker M."/>
        </authorList>
    </citation>
    <scope>NUCLEOTIDE SEQUENCE [LARGE SCALE GENOMIC DNA]</scope>
    <source>
        <strain evidence="11 12">DSM 29318</strain>
    </source>
</reference>
<feature type="domain" description="tRNA nucleotidyltransferase/poly(A) polymerase RNA and SrmB- binding" evidence="10">
    <location>
        <begin position="182"/>
        <end position="238"/>
    </location>
</feature>
<feature type="domain" description="Poly A polymerase head" evidence="9">
    <location>
        <begin position="30"/>
        <end position="149"/>
    </location>
</feature>
<dbReference type="CDD" id="cd05398">
    <property type="entry name" value="NT_ClassII-CCAase"/>
    <property type="match status" value="1"/>
</dbReference>
<evidence type="ECO:0000256" key="6">
    <source>
        <dbReference type="ARBA" id="ARBA00022741"/>
    </source>
</evidence>
<dbReference type="OrthoDB" id="9805698at2"/>
<dbReference type="Proteomes" id="UP000238801">
    <property type="component" value="Unassembled WGS sequence"/>
</dbReference>
<dbReference type="GO" id="GO:0000049">
    <property type="term" value="F:tRNA binding"/>
    <property type="evidence" value="ECO:0007669"/>
    <property type="project" value="TreeGrafter"/>
</dbReference>
<accession>A0A2T0X2B5</accession>
<dbReference type="PANTHER" id="PTHR46173:SF1">
    <property type="entry name" value="CCA TRNA NUCLEOTIDYLTRANSFERASE 1, MITOCHONDRIAL"/>
    <property type="match status" value="1"/>
</dbReference>
<dbReference type="SUPFAM" id="SSF81301">
    <property type="entry name" value="Nucleotidyltransferase"/>
    <property type="match status" value="1"/>
</dbReference>
<comment type="similarity">
    <text evidence="8">Belongs to the tRNA nucleotidyltransferase/poly(A) polymerase family.</text>
</comment>
<keyword evidence="4" id="KW-0548">Nucleotidyltransferase</keyword>
<keyword evidence="7" id="KW-0460">Magnesium</keyword>
<dbReference type="RefSeq" id="WP_106160678.1">
    <property type="nucleotide sequence ID" value="NZ_PVTT01000002.1"/>
</dbReference>
<proteinExistence type="inferred from homology"/>
<keyword evidence="6" id="KW-0547">Nucleotide-binding</keyword>